<evidence type="ECO:0000256" key="7">
    <source>
        <dbReference type="ARBA" id="ARBA00022734"/>
    </source>
</evidence>
<dbReference type="SMART" id="SM00607">
    <property type="entry name" value="FTP"/>
    <property type="match status" value="1"/>
</dbReference>
<dbReference type="AlphaFoldDB" id="A0A3B4DM43"/>
<dbReference type="PANTHER" id="PTHR45713:SF8">
    <property type="entry name" value="SI:CH211-215K15.4"/>
    <property type="match status" value="1"/>
</dbReference>
<evidence type="ECO:0000256" key="3">
    <source>
        <dbReference type="ARBA" id="ARBA00010147"/>
    </source>
</evidence>
<dbReference type="Gene3D" id="2.60.120.260">
    <property type="entry name" value="Galactose-binding domain-like"/>
    <property type="match status" value="1"/>
</dbReference>
<reference evidence="11 12" key="1">
    <citation type="submission" date="2020-10" db="EMBL/GenBank/DDBJ databases">
        <title>Pygocentrus nattereri (red-bellied piranha) genome, fPygNat1, primary haplotype.</title>
        <authorList>
            <person name="Myers G."/>
            <person name="Meyer A."/>
            <person name="Karagic N."/>
            <person name="Pippel M."/>
            <person name="Winkler S."/>
            <person name="Tracey A."/>
            <person name="Wood J."/>
            <person name="Formenti G."/>
            <person name="Howe K."/>
            <person name="Fedrigo O."/>
            <person name="Jarvis E.D."/>
        </authorList>
    </citation>
    <scope>NUCLEOTIDE SEQUENCE [LARGE SCALE GENOMIC DNA]</scope>
</reference>
<evidence type="ECO:0000313" key="11">
    <source>
        <dbReference type="Ensembl" id="ENSPNAP00000025467.2"/>
    </source>
</evidence>
<dbReference type="InterPro" id="IPR006585">
    <property type="entry name" value="FTP1"/>
</dbReference>
<dbReference type="GO" id="GO:0005576">
    <property type="term" value="C:extracellular region"/>
    <property type="evidence" value="ECO:0007669"/>
    <property type="project" value="UniProtKB-SubCell"/>
</dbReference>
<keyword evidence="5" id="KW-0964">Secreted</keyword>
<evidence type="ECO:0000256" key="2">
    <source>
        <dbReference type="ARBA" id="ARBA00004613"/>
    </source>
</evidence>
<evidence type="ECO:0000256" key="9">
    <source>
        <dbReference type="ARBA" id="ARBA00023157"/>
    </source>
</evidence>
<evidence type="ECO:0000256" key="4">
    <source>
        <dbReference type="ARBA" id="ARBA00011233"/>
    </source>
</evidence>
<reference evidence="11" key="3">
    <citation type="submission" date="2025-09" db="UniProtKB">
        <authorList>
            <consortium name="Ensembl"/>
        </authorList>
    </citation>
    <scope>IDENTIFICATION</scope>
</reference>
<comment type="subunit">
    <text evidence="4">Homotrimer.</text>
</comment>
<dbReference type="GO" id="GO:0042806">
    <property type="term" value="F:fucose binding"/>
    <property type="evidence" value="ECO:0007669"/>
    <property type="project" value="UniProtKB-ARBA"/>
</dbReference>
<evidence type="ECO:0000256" key="5">
    <source>
        <dbReference type="ARBA" id="ARBA00022525"/>
    </source>
</evidence>
<dbReference type="GeneTree" id="ENSGT01060000248575"/>
<reference evidence="11" key="2">
    <citation type="submission" date="2025-08" db="UniProtKB">
        <authorList>
            <consortium name="Ensembl"/>
        </authorList>
    </citation>
    <scope>IDENTIFICATION</scope>
</reference>
<accession>A0A3B4DM43</accession>
<evidence type="ECO:0000256" key="1">
    <source>
        <dbReference type="ARBA" id="ARBA00002219"/>
    </source>
</evidence>
<feature type="domain" description="Fucolectin tachylectin-4 pentraxin-1" evidence="10">
    <location>
        <begin position="12"/>
        <end position="158"/>
    </location>
</feature>
<evidence type="ECO:0000256" key="6">
    <source>
        <dbReference type="ARBA" id="ARBA00022723"/>
    </source>
</evidence>
<dbReference type="InterPro" id="IPR008979">
    <property type="entry name" value="Galactose-bd-like_sf"/>
</dbReference>
<name>A0A3B4DM43_PYGNA</name>
<keyword evidence="6" id="KW-0479">Metal-binding</keyword>
<dbReference type="Ensembl" id="ENSPNAT00000007547.2">
    <property type="protein sequence ID" value="ENSPNAP00000025467.2"/>
    <property type="gene ID" value="ENSPNAG00000010575.2"/>
</dbReference>
<dbReference type="OMA" id="FQGYPLP"/>
<dbReference type="PANTHER" id="PTHR45713">
    <property type="entry name" value="FTP DOMAIN-CONTAINING PROTEIN"/>
    <property type="match status" value="1"/>
</dbReference>
<comment type="subcellular location">
    <subcellularLocation>
        <location evidence="2">Secreted</location>
    </subcellularLocation>
</comment>
<comment type="similarity">
    <text evidence="3">Belongs to the fucolectin family.</text>
</comment>
<dbReference type="GO" id="GO:0046872">
    <property type="term" value="F:metal ion binding"/>
    <property type="evidence" value="ECO:0007669"/>
    <property type="project" value="UniProtKB-KW"/>
</dbReference>
<evidence type="ECO:0000313" key="12">
    <source>
        <dbReference type="Proteomes" id="UP001501920"/>
    </source>
</evidence>
<comment type="function">
    <text evidence="1">Acts as a defensive agent. Recognizes blood group fucosylated oligosaccharides including A, B, H and Lewis B-type antigens. Does not recognize Lewis A antigen and has low affinity for monovalent haptens.</text>
</comment>
<dbReference type="InterPro" id="IPR051941">
    <property type="entry name" value="BG_Antigen-Binding_Lectin"/>
</dbReference>
<keyword evidence="9" id="KW-1015">Disulfide bond</keyword>
<organism evidence="11 12">
    <name type="scientific">Pygocentrus nattereri</name>
    <name type="common">Red-bellied piranha</name>
    <dbReference type="NCBI Taxonomy" id="42514"/>
    <lineage>
        <taxon>Eukaryota</taxon>
        <taxon>Metazoa</taxon>
        <taxon>Chordata</taxon>
        <taxon>Craniata</taxon>
        <taxon>Vertebrata</taxon>
        <taxon>Euteleostomi</taxon>
        <taxon>Actinopterygii</taxon>
        <taxon>Neopterygii</taxon>
        <taxon>Teleostei</taxon>
        <taxon>Ostariophysi</taxon>
        <taxon>Characiformes</taxon>
        <taxon>Characoidei</taxon>
        <taxon>Pygocentrus</taxon>
    </lineage>
</organism>
<sequence>MYSSFPGSTSNPSNVALGGYATQSVSSYTEHYASRSIDRNKDTNFHNYSCSTTDYVDSPWWRVDLLGLYEISSVVITNRGDCCSERIIGAEIRIGNALDNNGNNNPRCAVISSMPANLTITNACTMIGRYVNVVIPETNRILTLCEVEVYGIAEPNLQNNCI</sequence>
<protein>
    <recommendedName>
        <fullName evidence="10">Fucolectin tachylectin-4 pentraxin-1 domain-containing protein</fullName>
    </recommendedName>
</protein>
<evidence type="ECO:0000256" key="8">
    <source>
        <dbReference type="ARBA" id="ARBA00022837"/>
    </source>
</evidence>
<dbReference type="Pfam" id="PF22633">
    <property type="entry name" value="F5_F8_type_C_2"/>
    <property type="match status" value="1"/>
</dbReference>
<keyword evidence="7" id="KW-0430">Lectin</keyword>
<keyword evidence="12" id="KW-1185">Reference proteome</keyword>
<dbReference type="GO" id="GO:0001868">
    <property type="term" value="P:regulation of complement activation, lectin pathway"/>
    <property type="evidence" value="ECO:0007669"/>
    <property type="project" value="UniProtKB-ARBA"/>
</dbReference>
<dbReference type="SUPFAM" id="SSF49785">
    <property type="entry name" value="Galactose-binding domain-like"/>
    <property type="match status" value="1"/>
</dbReference>
<proteinExistence type="inferred from homology"/>
<dbReference type="GO" id="GO:0010185">
    <property type="term" value="P:regulation of cellular defense response"/>
    <property type="evidence" value="ECO:0007669"/>
    <property type="project" value="UniProtKB-ARBA"/>
</dbReference>
<keyword evidence="8" id="KW-0106">Calcium</keyword>
<evidence type="ECO:0000259" key="10">
    <source>
        <dbReference type="SMART" id="SM00607"/>
    </source>
</evidence>
<dbReference type="Proteomes" id="UP001501920">
    <property type="component" value="Chromosome 22"/>
</dbReference>